<accession>A0ABR3TUJ3</accession>
<keyword evidence="2" id="KW-1185">Reference proteome</keyword>
<organism evidence="1 2">
    <name type="scientific">Diplodia intermedia</name>
    <dbReference type="NCBI Taxonomy" id="856260"/>
    <lineage>
        <taxon>Eukaryota</taxon>
        <taxon>Fungi</taxon>
        <taxon>Dikarya</taxon>
        <taxon>Ascomycota</taxon>
        <taxon>Pezizomycotina</taxon>
        <taxon>Dothideomycetes</taxon>
        <taxon>Dothideomycetes incertae sedis</taxon>
        <taxon>Botryosphaeriales</taxon>
        <taxon>Botryosphaeriaceae</taxon>
        <taxon>Diplodia</taxon>
    </lineage>
</organism>
<evidence type="ECO:0000313" key="1">
    <source>
        <dbReference type="EMBL" id="KAL1644978.1"/>
    </source>
</evidence>
<comment type="caution">
    <text evidence="1">The sequence shown here is derived from an EMBL/GenBank/DDBJ whole genome shotgun (WGS) entry which is preliminary data.</text>
</comment>
<reference evidence="1 2" key="1">
    <citation type="journal article" date="2023" name="Plant Dis.">
        <title>First Report of Diplodia intermedia Causing Canker and Dieback Diseases on Apple Trees in Canada.</title>
        <authorList>
            <person name="Ellouze W."/>
            <person name="Ilyukhin E."/>
            <person name="Sulman M."/>
            <person name="Ali S."/>
        </authorList>
    </citation>
    <scope>NUCLEOTIDE SEQUENCE [LARGE SCALE GENOMIC DNA]</scope>
    <source>
        <strain evidence="1 2">M45-28</strain>
    </source>
</reference>
<dbReference type="Proteomes" id="UP001521184">
    <property type="component" value="Unassembled WGS sequence"/>
</dbReference>
<sequence length="72" mass="8350">MAVETAPEAFMKYLVDDPELCGHFLVWLTRVPGRFQWLNGRLVSATWDPDELLAKKDEIVAKDLLKFEVRTE</sequence>
<protein>
    <submittedName>
        <fullName evidence="1">Uncharacterized protein</fullName>
    </submittedName>
</protein>
<proteinExistence type="predicted"/>
<dbReference type="EMBL" id="JAKEKT020000021">
    <property type="protein sequence ID" value="KAL1644978.1"/>
    <property type="molecule type" value="Genomic_DNA"/>
</dbReference>
<name>A0ABR3TUJ3_9PEZI</name>
<evidence type="ECO:0000313" key="2">
    <source>
        <dbReference type="Proteomes" id="UP001521184"/>
    </source>
</evidence>
<gene>
    <name evidence="1" type="ORF">SLS58_004049</name>
</gene>